<organism evidence="3 4">
    <name type="scientific">Klebsiella pneumoniae subsp. ozaenae</name>
    <dbReference type="NCBI Taxonomy" id="574"/>
    <lineage>
        <taxon>Bacteria</taxon>
        <taxon>Pseudomonadati</taxon>
        <taxon>Pseudomonadota</taxon>
        <taxon>Gammaproteobacteria</taxon>
        <taxon>Enterobacterales</taxon>
        <taxon>Enterobacteriaceae</taxon>
        <taxon>Klebsiella/Raoultella group</taxon>
        <taxon>Klebsiella</taxon>
        <taxon>Klebsiella pneumoniae complex</taxon>
    </lineage>
</organism>
<evidence type="ECO:0000313" key="4">
    <source>
        <dbReference type="Proteomes" id="UP000254487"/>
    </source>
</evidence>
<proteinExistence type="predicted"/>
<feature type="signal peptide" evidence="2">
    <location>
        <begin position="1"/>
        <end position="23"/>
    </location>
</feature>
<evidence type="ECO:0008006" key="5">
    <source>
        <dbReference type="Google" id="ProtNLM"/>
    </source>
</evidence>
<dbReference type="Proteomes" id="UP000254487">
    <property type="component" value="Unassembled WGS sequence"/>
</dbReference>
<protein>
    <recommendedName>
        <fullName evidence="5">Lipoprotein</fullName>
    </recommendedName>
</protein>
<feature type="region of interest" description="Disordered" evidence="1">
    <location>
        <begin position="34"/>
        <end position="54"/>
    </location>
</feature>
<feature type="compositionally biased region" description="Polar residues" evidence="1">
    <location>
        <begin position="36"/>
        <end position="51"/>
    </location>
</feature>
<dbReference type="PROSITE" id="PS51257">
    <property type="entry name" value="PROKAR_LIPOPROTEIN"/>
    <property type="match status" value="1"/>
</dbReference>
<gene>
    <name evidence="3" type="ORF">NCTC10313_06100</name>
</gene>
<feature type="chain" id="PRO_5016713950" description="Lipoprotein" evidence="2">
    <location>
        <begin position="24"/>
        <end position="182"/>
    </location>
</feature>
<dbReference type="AlphaFoldDB" id="A0A378APL5"/>
<dbReference type="EMBL" id="UGLW01000003">
    <property type="protein sequence ID" value="STV15863.1"/>
    <property type="molecule type" value="Genomic_DNA"/>
</dbReference>
<evidence type="ECO:0000313" key="3">
    <source>
        <dbReference type="EMBL" id="STV15863.1"/>
    </source>
</evidence>
<evidence type="ECO:0000256" key="2">
    <source>
        <dbReference type="SAM" id="SignalP"/>
    </source>
</evidence>
<accession>A0A378APL5</accession>
<sequence>MRSLTAILIIPVLVTACSMQEIADTNKKISDGASGIMNSLRGNSNPSTDVTTPMHLPQSLKKESKSKNYTVAVDVDTAAARIKRHYKFMSSQELDSLRNSFNDGAWKAAAEDDAHPVWEAIPGSYYKMGSDWNDNDHLDVEIEKNGSGSKLYITYSSASAERLSGSGVQKLMKEIHSVAIGE</sequence>
<reference evidence="3 4" key="1">
    <citation type="submission" date="2018-06" db="EMBL/GenBank/DDBJ databases">
        <authorList>
            <consortium name="Pathogen Informatics"/>
            <person name="Doyle S."/>
        </authorList>
    </citation>
    <scope>NUCLEOTIDE SEQUENCE [LARGE SCALE GENOMIC DNA]</scope>
    <source>
        <strain evidence="3 4">NCTC10313</strain>
    </source>
</reference>
<name>A0A378APL5_KLEPO</name>
<evidence type="ECO:0000256" key="1">
    <source>
        <dbReference type="SAM" id="MobiDB-lite"/>
    </source>
</evidence>
<keyword evidence="2" id="KW-0732">Signal</keyword>